<dbReference type="InterPro" id="IPR018086">
    <property type="entry name" value="NADH_UbQ_OxRdtase_su1_CS"/>
</dbReference>
<dbReference type="RefSeq" id="WP_153757914.1">
    <property type="nucleotide sequence ID" value="NZ_CP045851.1"/>
</dbReference>
<dbReference type="Proteomes" id="UP000334019">
    <property type="component" value="Chromosome"/>
</dbReference>
<feature type="transmembrane region" description="Helical" evidence="5">
    <location>
        <begin position="307"/>
        <end position="327"/>
    </location>
</feature>
<protein>
    <recommendedName>
        <fullName evidence="5">NADH-quinone oxidoreductase subunit H</fullName>
        <ecNumber evidence="5">7.1.1.-</ecNumber>
    </recommendedName>
    <alternativeName>
        <fullName evidence="5">NADH dehydrogenase I subunit H</fullName>
    </alternativeName>
    <alternativeName>
        <fullName evidence="5">NDH-1 subunit H</fullName>
    </alternativeName>
</protein>
<evidence type="ECO:0000256" key="1">
    <source>
        <dbReference type="ARBA" id="ARBA00004141"/>
    </source>
</evidence>
<dbReference type="EC" id="7.1.1.-" evidence="5"/>
<evidence type="ECO:0000256" key="2">
    <source>
        <dbReference type="ARBA" id="ARBA00022692"/>
    </source>
</evidence>
<proteinExistence type="inferred from homology"/>
<evidence type="ECO:0000313" key="7">
    <source>
        <dbReference type="EMBL" id="QGG93808.1"/>
    </source>
</evidence>
<dbReference type="PANTHER" id="PTHR11432:SF3">
    <property type="entry name" value="NADH-UBIQUINONE OXIDOREDUCTASE CHAIN 1"/>
    <property type="match status" value="1"/>
</dbReference>
<comment type="catalytic activity">
    <reaction evidence="5">
        <text>a quinone + NADH + 5 H(+)(in) = a quinol + NAD(+) + 4 H(+)(out)</text>
        <dbReference type="Rhea" id="RHEA:57888"/>
        <dbReference type="ChEBI" id="CHEBI:15378"/>
        <dbReference type="ChEBI" id="CHEBI:24646"/>
        <dbReference type="ChEBI" id="CHEBI:57540"/>
        <dbReference type="ChEBI" id="CHEBI:57945"/>
        <dbReference type="ChEBI" id="CHEBI:132124"/>
    </reaction>
</comment>
<dbReference type="AlphaFoldDB" id="A0A5Q2RAG8"/>
<keyword evidence="5 6" id="KW-0520">NAD</keyword>
<dbReference type="GO" id="GO:0005886">
    <property type="term" value="C:plasma membrane"/>
    <property type="evidence" value="ECO:0007669"/>
    <property type="project" value="UniProtKB-SubCell"/>
</dbReference>
<dbReference type="Pfam" id="PF00146">
    <property type="entry name" value="NADHdh"/>
    <property type="match status" value="1"/>
</dbReference>
<keyword evidence="2 5" id="KW-0812">Transmembrane</keyword>
<sequence length="402" mass="43526">MFGDPLLVGGIGLEEVLIVLFKTVVTFGVMLGAVILMIWFERKLIADLQNRVGPNLAGPFGILQTLADGIKLIFKQDLIPSKADRIIFAVAPFLAMVPAFLSFSIVPLGGDFQDKGGVVSWFGRDTYFQLADPQVGFLLLLAMSSIGVYGMMLAGWSSGSKYPLISGVRATAQAISYEAALGLSLVSVLIVSGSLSTHDIVASQAGEGWLGIVPSWNLVVTGVVPFVIFLIAATAELARTPFDLVEAEQELTGGYNTEYSSIRFGHFYLAEYMNLITMSSIMVTLFLGGPAGPIFGPSFLHPVLPTVWFVLKVLVFLFAAVWTRATLPRFRYDQLMDLGWKVLIPLSLGWLLLLATIQVGRDQDWNLAIVILISLGVLFLGTALLTTAISTARRARVSEEVS</sequence>
<evidence type="ECO:0000256" key="6">
    <source>
        <dbReference type="RuleBase" id="RU000471"/>
    </source>
</evidence>
<dbReference type="EMBL" id="CP045851">
    <property type="protein sequence ID" value="QGG93808.1"/>
    <property type="molecule type" value="Genomic_DNA"/>
</dbReference>
<dbReference type="PROSITE" id="PS00668">
    <property type="entry name" value="COMPLEX1_ND1_2"/>
    <property type="match status" value="1"/>
</dbReference>
<dbReference type="InterPro" id="IPR001694">
    <property type="entry name" value="NADH_UbQ_OxRdtase_su1/FPO"/>
</dbReference>
<dbReference type="KEGG" id="atq:GH723_01045"/>
<evidence type="ECO:0000256" key="4">
    <source>
        <dbReference type="ARBA" id="ARBA00023136"/>
    </source>
</evidence>
<feature type="transmembrane region" description="Helical" evidence="5">
    <location>
        <begin position="272"/>
        <end position="295"/>
    </location>
</feature>
<comment type="subcellular location">
    <subcellularLocation>
        <location evidence="5 6">Cell membrane</location>
        <topology evidence="5 6">Multi-pass membrane protein</topology>
    </subcellularLocation>
    <subcellularLocation>
        <location evidence="1">Membrane</location>
        <topology evidence="1">Multi-pass membrane protein</topology>
    </subcellularLocation>
</comment>
<dbReference type="PANTHER" id="PTHR11432">
    <property type="entry name" value="NADH DEHYDROGENASE SUBUNIT 1"/>
    <property type="match status" value="1"/>
</dbReference>
<dbReference type="GO" id="GO:0048038">
    <property type="term" value="F:quinone binding"/>
    <property type="evidence" value="ECO:0007669"/>
    <property type="project" value="UniProtKB-KW"/>
</dbReference>
<keyword evidence="4 5" id="KW-0472">Membrane</keyword>
<comment type="function">
    <text evidence="5">NDH-1 shuttles electrons from NADH, via FMN and iron-sulfur (Fe-S) centers, to quinones in the respiratory chain. The immediate electron acceptor for the enzyme in this species is believed to be ubiquinone. Couples the redox reaction to proton translocation (for every two electrons transferred, four hydrogen ions are translocated across the cytoplasmic membrane), and thus conserves the redox energy in a proton gradient. This subunit may bind ubiquinone.</text>
</comment>
<keyword evidence="5" id="KW-0830">Ubiquinone</keyword>
<dbReference type="GO" id="GO:0003954">
    <property type="term" value="F:NADH dehydrogenase activity"/>
    <property type="evidence" value="ECO:0007669"/>
    <property type="project" value="TreeGrafter"/>
</dbReference>
<keyword evidence="3 5" id="KW-1133">Transmembrane helix</keyword>
<keyword evidence="5" id="KW-1278">Translocase</keyword>
<dbReference type="HAMAP" id="MF_01350">
    <property type="entry name" value="NDH1_NuoH"/>
    <property type="match status" value="1"/>
</dbReference>
<dbReference type="PROSITE" id="PS00667">
    <property type="entry name" value="COMPLEX1_ND1_1"/>
    <property type="match status" value="1"/>
</dbReference>
<feature type="transmembrane region" description="Helical" evidence="5">
    <location>
        <begin position="365"/>
        <end position="386"/>
    </location>
</feature>
<accession>A0A5Q2RAG8</accession>
<dbReference type="NCBIfam" id="NF004741">
    <property type="entry name" value="PRK06076.1-2"/>
    <property type="match status" value="1"/>
</dbReference>
<feature type="transmembrane region" description="Helical" evidence="5">
    <location>
        <begin position="175"/>
        <end position="195"/>
    </location>
</feature>
<name>A0A5Q2RAG8_9ACTN</name>
<keyword evidence="7" id="KW-0560">Oxidoreductase</keyword>
<feature type="transmembrane region" description="Helical" evidence="5">
    <location>
        <begin position="16"/>
        <end position="40"/>
    </location>
</feature>
<evidence type="ECO:0000256" key="5">
    <source>
        <dbReference type="HAMAP-Rule" id="MF_01350"/>
    </source>
</evidence>
<keyword evidence="5" id="KW-1003">Cell membrane</keyword>
<feature type="transmembrane region" description="Helical" evidence="5">
    <location>
        <begin position="215"/>
        <end position="235"/>
    </location>
</feature>
<organism evidence="7 8">
    <name type="scientific">Actinomarinicola tropica</name>
    <dbReference type="NCBI Taxonomy" id="2789776"/>
    <lineage>
        <taxon>Bacteria</taxon>
        <taxon>Bacillati</taxon>
        <taxon>Actinomycetota</taxon>
        <taxon>Acidimicrobiia</taxon>
        <taxon>Acidimicrobiales</taxon>
        <taxon>Iamiaceae</taxon>
        <taxon>Actinomarinicola</taxon>
    </lineage>
</organism>
<reference evidence="7 8" key="1">
    <citation type="submission" date="2019-11" db="EMBL/GenBank/DDBJ databases">
        <authorList>
            <person name="He Y."/>
        </authorList>
    </citation>
    <scope>NUCLEOTIDE SEQUENCE [LARGE SCALE GENOMIC DNA]</scope>
    <source>
        <strain evidence="7 8">SCSIO 58843</strain>
    </source>
</reference>
<keyword evidence="8" id="KW-1185">Reference proteome</keyword>
<dbReference type="GO" id="GO:0016655">
    <property type="term" value="F:oxidoreductase activity, acting on NAD(P)H, quinone or similar compound as acceptor"/>
    <property type="evidence" value="ECO:0007669"/>
    <property type="project" value="UniProtKB-UniRule"/>
</dbReference>
<feature type="transmembrane region" description="Helical" evidence="5">
    <location>
        <begin position="86"/>
        <end position="106"/>
    </location>
</feature>
<gene>
    <name evidence="5 7" type="primary">nuoH</name>
    <name evidence="7" type="ORF">GH723_01045</name>
</gene>
<evidence type="ECO:0000256" key="3">
    <source>
        <dbReference type="ARBA" id="ARBA00022989"/>
    </source>
</evidence>
<comment type="subunit">
    <text evidence="5">NDH-1 is composed of 14 different subunits. Subunits NuoA, H, J, K, L, M, N constitute the membrane sector of the complex.</text>
</comment>
<keyword evidence="5" id="KW-0874">Quinone</keyword>
<feature type="transmembrane region" description="Helical" evidence="5">
    <location>
        <begin position="339"/>
        <end position="359"/>
    </location>
</feature>
<evidence type="ECO:0000313" key="8">
    <source>
        <dbReference type="Proteomes" id="UP000334019"/>
    </source>
</evidence>
<feature type="transmembrane region" description="Helical" evidence="5">
    <location>
        <begin position="135"/>
        <end position="154"/>
    </location>
</feature>
<dbReference type="GO" id="GO:0009060">
    <property type="term" value="P:aerobic respiration"/>
    <property type="evidence" value="ECO:0007669"/>
    <property type="project" value="TreeGrafter"/>
</dbReference>
<comment type="similarity">
    <text evidence="5 6">Belongs to the complex I subunit 1 family.</text>
</comment>